<dbReference type="PANTHER" id="PTHR48051:SF1">
    <property type="entry name" value="RAS SUPPRESSOR PROTEIN 1"/>
    <property type="match status" value="1"/>
</dbReference>
<dbReference type="STRING" id="1555241.A0A4P9XA92"/>
<proteinExistence type="predicted"/>
<dbReference type="Gene3D" id="3.80.10.10">
    <property type="entry name" value="Ribonuclease Inhibitor"/>
    <property type="match status" value="2"/>
</dbReference>
<keyword evidence="1" id="KW-0433">Leucine-rich repeat</keyword>
<feature type="compositionally biased region" description="Polar residues" evidence="3">
    <location>
        <begin position="7"/>
        <end position="20"/>
    </location>
</feature>
<keyword evidence="2" id="KW-0677">Repeat</keyword>
<dbReference type="SMART" id="SM00369">
    <property type="entry name" value="LRR_TYP"/>
    <property type="match status" value="13"/>
</dbReference>
<feature type="region of interest" description="Disordered" evidence="3">
    <location>
        <begin position="1"/>
        <end position="70"/>
    </location>
</feature>
<evidence type="ECO:0000256" key="1">
    <source>
        <dbReference type="ARBA" id="ARBA00022614"/>
    </source>
</evidence>
<evidence type="ECO:0008006" key="6">
    <source>
        <dbReference type="Google" id="ProtNLM"/>
    </source>
</evidence>
<feature type="compositionally biased region" description="Low complexity" evidence="3">
    <location>
        <begin position="583"/>
        <end position="597"/>
    </location>
</feature>
<dbReference type="SUPFAM" id="SSF52058">
    <property type="entry name" value="L domain-like"/>
    <property type="match status" value="2"/>
</dbReference>
<dbReference type="InterPro" id="IPR032675">
    <property type="entry name" value="LRR_dom_sf"/>
</dbReference>
<dbReference type="InterPro" id="IPR003591">
    <property type="entry name" value="Leu-rich_rpt_typical-subtyp"/>
</dbReference>
<organism evidence="4 5">
    <name type="scientific">Caulochytrium protostelioides</name>
    <dbReference type="NCBI Taxonomy" id="1555241"/>
    <lineage>
        <taxon>Eukaryota</taxon>
        <taxon>Fungi</taxon>
        <taxon>Fungi incertae sedis</taxon>
        <taxon>Chytridiomycota</taxon>
        <taxon>Chytridiomycota incertae sedis</taxon>
        <taxon>Chytridiomycetes</taxon>
        <taxon>Caulochytriales</taxon>
        <taxon>Caulochytriaceae</taxon>
        <taxon>Caulochytrium</taxon>
    </lineage>
</organism>
<feature type="region of interest" description="Disordered" evidence="3">
    <location>
        <begin position="400"/>
        <end position="435"/>
    </location>
</feature>
<keyword evidence="5" id="KW-1185">Reference proteome</keyword>
<feature type="region of interest" description="Disordered" evidence="3">
    <location>
        <begin position="525"/>
        <end position="612"/>
    </location>
</feature>
<evidence type="ECO:0000256" key="2">
    <source>
        <dbReference type="ARBA" id="ARBA00022737"/>
    </source>
</evidence>
<dbReference type="FunFam" id="3.80.10.10:FF:001164">
    <property type="entry name" value="GH01279p"/>
    <property type="match status" value="1"/>
</dbReference>
<dbReference type="PROSITE" id="PS51450">
    <property type="entry name" value="LRR"/>
    <property type="match status" value="4"/>
</dbReference>
<feature type="compositionally biased region" description="Low complexity" evidence="3">
    <location>
        <begin position="538"/>
        <end position="552"/>
    </location>
</feature>
<reference evidence="5" key="1">
    <citation type="journal article" date="2018" name="Nat. Microbiol.">
        <title>Leveraging single-cell genomics to expand the fungal tree of life.</title>
        <authorList>
            <person name="Ahrendt S.R."/>
            <person name="Quandt C.A."/>
            <person name="Ciobanu D."/>
            <person name="Clum A."/>
            <person name="Salamov A."/>
            <person name="Andreopoulos B."/>
            <person name="Cheng J.F."/>
            <person name="Woyke T."/>
            <person name="Pelin A."/>
            <person name="Henrissat B."/>
            <person name="Reynolds N.K."/>
            <person name="Benny G.L."/>
            <person name="Smith M.E."/>
            <person name="James T.Y."/>
            <person name="Grigoriev I.V."/>
        </authorList>
    </citation>
    <scope>NUCLEOTIDE SEQUENCE [LARGE SCALE GENOMIC DNA]</scope>
    <source>
        <strain evidence="5">ATCC 52028</strain>
    </source>
</reference>
<feature type="compositionally biased region" description="Low complexity" evidence="3">
    <location>
        <begin position="23"/>
        <end position="42"/>
    </location>
</feature>
<dbReference type="EMBL" id="ML014148">
    <property type="protein sequence ID" value="RKP02242.1"/>
    <property type="molecule type" value="Genomic_DNA"/>
</dbReference>
<feature type="compositionally biased region" description="Low complexity" evidence="3">
    <location>
        <begin position="54"/>
        <end position="70"/>
    </location>
</feature>
<protein>
    <recommendedName>
        <fullName evidence="6">L domain-like protein</fullName>
    </recommendedName>
</protein>
<dbReference type="OrthoDB" id="660555at2759"/>
<dbReference type="SMART" id="SM00364">
    <property type="entry name" value="LRR_BAC"/>
    <property type="match status" value="9"/>
</dbReference>
<dbReference type="AlphaFoldDB" id="A0A4P9XA92"/>
<gene>
    <name evidence="4" type="ORF">CXG81DRAFT_25103</name>
</gene>
<evidence type="ECO:0000256" key="3">
    <source>
        <dbReference type="SAM" id="MobiDB-lite"/>
    </source>
</evidence>
<name>A0A4P9XA92_9FUNG</name>
<dbReference type="InterPro" id="IPR050216">
    <property type="entry name" value="LRR_domain-containing"/>
</dbReference>
<dbReference type="InterPro" id="IPR001611">
    <property type="entry name" value="Leu-rich_rpt"/>
</dbReference>
<dbReference type="Proteomes" id="UP000274922">
    <property type="component" value="Unassembled WGS sequence"/>
</dbReference>
<evidence type="ECO:0000313" key="5">
    <source>
        <dbReference type="Proteomes" id="UP000274922"/>
    </source>
</evidence>
<accession>A0A4P9XA92</accession>
<dbReference type="GO" id="GO:0005737">
    <property type="term" value="C:cytoplasm"/>
    <property type="evidence" value="ECO:0007669"/>
    <property type="project" value="TreeGrafter"/>
</dbReference>
<dbReference type="PANTHER" id="PTHR48051">
    <property type="match status" value="1"/>
</dbReference>
<evidence type="ECO:0000313" key="4">
    <source>
        <dbReference type="EMBL" id="RKP02242.1"/>
    </source>
</evidence>
<dbReference type="Pfam" id="PF13855">
    <property type="entry name" value="LRR_8"/>
    <property type="match status" value="3"/>
</dbReference>
<sequence>MPLASSARPQTPTRASTPTVGATPRTTRSPLASPSTSAPSSPCLGGRSTPNGPAARRPTASRSSSGSLASRKPLVLNPAFQAAAAAGTAAGIAGTPPDLIKTGHVDASMHRLMAGAGAAAPPGTAGATSGTIAASTLRRILDHTSRTGRLALNGRGLAAVPAAIFEEDAFDGNAAPAAEVNLSFDRMAETDASAAWWERQELAWVNLADNVLTTLPSALGQFERLTTLDVRNNRLSHLPDDLFERMGAMKHLYVSNNALTTLPTSIGLMPNLVTLMANANALDAIPASIGGLASLQVLDLAQNRLAALPSSLSQLGSLQILNAEHNALQLVANLDFSRMRALRDLNLAHNQLADIFETCMGSECQNLAVLNLNSNRIHVARWPLAFPALREVHLSANGLHGLPGIRPPPPSASASLSSAHRQGETPQDATDDHEPSWIVQSPRLQILILRDNALHHLPDALGDLRELVRLDVSNNAIARLPPRLGYLPALSSLLFAGNFIKGLPTDSTVQVLKVLRERDPLIAQHTAPDRSVLDQGLANRPGPRAAHAGAAPSSDRYARRAATAAAAAPPSSVLDGPVEASLPSPDRPSSSAASSTRGGSGGDDAGRLVDRRATGPYGGKLSVAGAQLVALDPAMLDANASMSELDASANWLTSFPTHRPLIHLRVLNLERNRLTQLPLALIEADGMMNLPALVELNLAFNLIETLPDAPLGCRALRHLSLANNKLTQITPETFEGLETLDLANNSIASLPPRLGLITSIRVLRVDGNTFRMPRRQILDQGTDATMAYLRDRIPR</sequence>